<dbReference type="EnsemblMetazoa" id="AARA014419-RA">
    <property type="protein sequence ID" value="AARA014419-PA"/>
    <property type="gene ID" value="AARA014419"/>
</dbReference>
<accession>A0A182IG13</accession>
<evidence type="ECO:0000313" key="2">
    <source>
        <dbReference type="Proteomes" id="UP000075840"/>
    </source>
</evidence>
<evidence type="ECO:0008006" key="3">
    <source>
        <dbReference type="Google" id="ProtNLM"/>
    </source>
</evidence>
<proteinExistence type="predicted"/>
<organism evidence="1 2">
    <name type="scientific">Anopheles arabiensis</name>
    <name type="common">Mosquito</name>
    <dbReference type="NCBI Taxonomy" id="7173"/>
    <lineage>
        <taxon>Eukaryota</taxon>
        <taxon>Metazoa</taxon>
        <taxon>Ecdysozoa</taxon>
        <taxon>Arthropoda</taxon>
        <taxon>Hexapoda</taxon>
        <taxon>Insecta</taxon>
        <taxon>Pterygota</taxon>
        <taxon>Neoptera</taxon>
        <taxon>Endopterygota</taxon>
        <taxon>Diptera</taxon>
        <taxon>Nematocera</taxon>
        <taxon>Culicoidea</taxon>
        <taxon>Culicidae</taxon>
        <taxon>Anophelinae</taxon>
        <taxon>Anopheles</taxon>
    </lineage>
</organism>
<dbReference type="Proteomes" id="UP000075840">
    <property type="component" value="Unassembled WGS sequence"/>
</dbReference>
<dbReference type="VEuPathDB" id="VectorBase:AARA014419"/>
<evidence type="ECO:0000313" key="1">
    <source>
        <dbReference type="EnsemblMetazoa" id="AARA014419-PA"/>
    </source>
</evidence>
<dbReference type="AlphaFoldDB" id="A0A182IG13"/>
<name>A0A182IG13_ANOAR</name>
<dbReference type="EMBL" id="APCN01000606">
    <property type="status" value="NOT_ANNOTATED_CDS"/>
    <property type="molecule type" value="Genomic_DNA"/>
</dbReference>
<protein>
    <recommendedName>
        <fullName evidence="3">Secreted protein</fullName>
    </recommendedName>
</protein>
<keyword evidence="2" id="KW-1185">Reference proteome</keyword>
<reference evidence="1" key="1">
    <citation type="submission" date="2022-08" db="UniProtKB">
        <authorList>
            <consortium name="EnsemblMetazoa"/>
        </authorList>
    </citation>
    <scope>IDENTIFICATION</scope>
    <source>
        <strain evidence="1">Dongola</strain>
    </source>
</reference>
<sequence length="94" mass="11047">MTVFITSVIFYLYQKLVAASYFVLPFCERILIACSFILFSGIRILTLSEACCLTKLVQRSNKQRKKTFPRKTLFLLHKRVNCRQNQNMQDVVYS</sequence>